<reference evidence="5 6" key="1">
    <citation type="submission" date="2019-11" db="EMBL/GenBank/DDBJ databases">
        <title>Draft Genome Sequence of Plant Growth-Promoting Rhizosphere-Associated Bacteria.</title>
        <authorList>
            <person name="Vasilyev I.Y."/>
            <person name="Radchenko V."/>
            <person name="Ilnitskaya E.V."/>
        </authorList>
    </citation>
    <scope>NUCLEOTIDE SEQUENCE [LARGE SCALE GENOMIC DNA]</scope>
    <source>
        <strain evidence="5 6">VRA_01-1sq_f</strain>
    </source>
</reference>
<dbReference type="InterPro" id="IPR041495">
    <property type="entry name" value="Mub_B2"/>
</dbReference>
<evidence type="ECO:0000256" key="1">
    <source>
        <dbReference type="ARBA" id="ARBA00022737"/>
    </source>
</evidence>
<dbReference type="Pfam" id="PF06458">
    <property type="entry name" value="MucBP"/>
    <property type="match status" value="1"/>
</dbReference>
<dbReference type="InterPro" id="IPR009459">
    <property type="entry name" value="MucBP_dom"/>
</dbReference>
<feature type="domain" description="MucBP" evidence="3">
    <location>
        <begin position="165"/>
        <end position="231"/>
    </location>
</feature>
<name>A0A7X2SR84_9LACO</name>
<gene>
    <name evidence="5" type="ORF">GKC33_01245</name>
</gene>
<keyword evidence="1" id="KW-0677">Repeat</keyword>
<evidence type="ECO:0000256" key="2">
    <source>
        <dbReference type="SAM" id="MobiDB-lite"/>
    </source>
</evidence>
<evidence type="ECO:0000259" key="4">
    <source>
        <dbReference type="Pfam" id="PF17966"/>
    </source>
</evidence>
<dbReference type="Gene3D" id="3.10.20.320">
    <property type="entry name" value="Putative peptidoglycan bound protein (lpxtg motif)"/>
    <property type="match status" value="1"/>
</dbReference>
<dbReference type="Pfam" id="PF17966">
    <property type="entry name" value="Muc_B2"/>
    <property type="match status" value="1"/>
</dbReference>
<dbReference type="Proteomes" id="UP000467635">
    <property type="component" value="Unassembled WGS sequence"/>
</dbReference>
<dbReference type="EMBL" id="WKKX01000022">
    <property type="protein sequence ID" value="MSE07388.1"/>
    <property type="molecule type" value="Genomic_DNA"/>
</dbReference>
<feature type="region of interest" description="Disordered" evidence="2">
    <location>
        <begin position="1"/>
        <end position="22"/>
    </location>
</feature>
<feature type="domain" description="Mub B2-like" evidence="4">
    <location>
        <begin position="240"/>
        <end position="330"/>
    </location>
</feature>
<protein>
    <recommendedName>
        <fullName evidence="7">Mub B2-like domain-containing protein</fullName>
    </recommendedName>
</protein>
<accession>A0A7X2SR84</accession>
<dbReference type="Gene3D" id="2.60.40.4300">
    <property type="match status" value="1"/>
</dbReference>
<dbReference type="AlphaFoldDB" id="A0A7X2SR84"/>
<evidence type="ECO:0000259" key="3">
    <source>
        <dbReference type="Pfam" id="PF06458"/>
    </source>
</evidence>
<organism evidence="5 6">
    <name type="scientific">Ligilactobacillus salivarius</name>
    <dbReference type="NCBI Taxonomy" id="1624"/>
    <lineage>
        <taxon>Bacteria</taxon>
        <taxon>Bacillati</taxon>
        <taxon>Bacillota</taxon>
        <taxon>Bacilli</taxon>
        <taxon>Lactobacillales</taxon>
        <taxon>Lactobacillaceae</taxon>
        <taxon>Ligilactobacillus</taxon>
    </lineage>
</organism>
<comment type="caution">
    <text evidence="5">The sequence shown here is derived from an EMBL/GenBank/DDBJ whole genome shotgun (WGS) entry which is preliminary data.</text>
</comment>
<sequence length="340" mass="37509">MSSTDTTQNSSTNNTTTQTNNLNSKVQAKLQANPSNTNITISDGDTNQVTLSHGQAQGQRVVHVTTDATSGDIFTIEVPYIFTTTNNASGDLFSAETKLTPIDDPAFISSKPLFNTTFIYHIKVTGMKDGETNTNVIFNTNFTGLHNAIIHSNPQLALNIQRYINVTTKWVDDDTGQELAPSTIQMVRSGDTYQTVAKSADLNLNYHLERIEGDQYEIAGANSLTVIYHYKTLTNDSLKEDSKPITRTINYVVDDGQVQAPDTVIQTVILTRHGSKNLVTGKITWGQWSDDKWNEVLSKEVKGYHPDKKSVAQQNVTINTVDAAVIVHYINDDLAEIPLL</sequence>
<evidence type="ECO:0000313" key="6">
    <source>
        <dbReference type="Proteomes" id="UP000467635"/>
    </source>
</evidence>
<proteinExistence type="predicted"/>
<evidence type="ECO:0000313" key="5">
    <source>
        <dbReference type="EMBL" id="MSE07388.1"/>
    </source>
</evidence>
<evidence type="ECO:0008006" key="7">
    <source>
        <dbReference type="Google" id="ProtNLM"/>
    </source>
</evidence>